<dbReference type="Gene3D" id="1.10.510.10">
    <property type="entry name" value="Transferase(Phosphotransferase) domain 1"/>
    <property type="match status" value="1"/>
</dbReference>
<evidence type="ECO:0000259" key="10">
    <source>
        <dbReference type="PROSITE" id="PS50011"/>
    </source>
</evidence>
<evidence type="ECO:0000256" key="4">
    <source>
        <dbReference type="ARBA" id="ARBA00022741"/>
    </source>
</evidence>
<organism evidence="11 12">
    <name type="scientific">Streblomastix strix</name>
    <dbReference type="NCBI Taxonomy" id="222440"/>
    <lineage>
        <taxon>Eukaryota</taxon>
        <taxon>Metamonada</taxon>
        <taxon>Preaxostyla</taxon>
        <taxon>Oxymonadida</taxon>
        <taxon>Streblomastigidae</taxon>
        <taxon>Streblomastix</taxon>
    </lineage>
</organism>
<keyword evidence="4" id="KW-0547">Nucleotide-binding</keyword>
<reference evidence="11 12" key="1">
    <citation type="submission" date="2019-03" db="EMBL/GenBank/DDBJ databases">
        <title>Single cell metagenomics reveals metabolic interactions within the superorganism composed of flagellate Streblomastix strix and complex community of Bacteroidetes bacteria on its surface.</title>
        <authorList>
            <person name="Treitli S.C."/>
            <person name="Kolisko M."/>
            <person name="Husnik F."/>
            <person name="Keeling P."/>
            <person name="Hampl V."/>
        </authorList>
    </citation>
    <scope>NUCLEOTIDE SEQUENCE [LARGE SCALE GENOMIC DNA]</scope>
    <source>
        <strain evidence="11">ST1C</strain>
    </source>
</reference>
<evidence type="ECO:0000256" key="1">
    <source>
        <dbReference type="ARBA" id="ARBA00012513"/>
    </source>
</evidence>
<dbReference type="SUPFAM" id="SSF56112">
    <property type="entry name" value="Protein kinase-like (PK-like)"/>
    <property type="match status" value="1"/>
</dbReference>
<evidence type="ECO:0000256" key="3">
    <source>
        <dbReference type="ARBA" id="ARBA00022679"/>
    </source>
</evidence>
<dbReference type="GO" id="GO:0005524">
    <property type="term" value="F:ATP binding"/>
    <property type="evidence" value="ECO:0007669"/>
    <property type="project" value="UniProtKB-KW"/>
</dbReference>
<proteinExistence type="predicted"/>
<keyword evidence="6" id="KW-0067">ATP-binding</keyword>
<accession>A0A5J4VXM6</accession>
<protein>
    <recommendedName>
        <fullName evidence="1">non-specific serine/threonine protein kinase</fullName>
        <ecNumber evidence="1">2.7.11.1</ecNumber>
    </recommendedName>
</protein>
<comment type="catalytic activity">
    <reaction evidence="7">
        <text>L-threonyl-[protein] + ATP = O-phospho-L-threonyl-[protein] + ADP + H(+)</text>
        <dbReference type="Rhea" id="RHEA:46608"/>
        <dbReference type="Rhea" id="RHEA-COMP:11060"/>
        <dbReference type="Rhea" id="RHEA-COMP:11605"/>
        <dbReference type="ChEBI" id="CHEBI:15378"/>
        <dbReference type="ChEBI" id="CHEBI:30013"/>
        <dbReference type="ChEBI" id="CHEBI:30616"/>
        <dbReference type="ChEBI" id="CHEBI:61977"/>
        <dbReference type="ChEBI" id="CHEBI:456216"/>
        <dbReference type="EC" id="2.7.11.1"/>
    </reaction>
</comment>
<evidence type="ECO:0000256" key="7">
    <source>
        <dbReference type="ARBA" id="ARBA00047899"/>
    </source>
</evidence>
<evidence type="ECO:0000256" key="6">
    <source>
        <dbReference type="ARBA" id="ARBA00022840"/>
    </source>
</evidence>
<evidence type="ECO:0000313" key="11">
    <source>
        <dbReference type="EMBL" id="KAA6387140.1"/>
    </source>
</evidence>
<comment type="caution">
    <text evidence="11">The sequence shown here is derived from an EMBL/GenBank/DDBJ whole genome shotgun (WGS) entry which is preliminary data.</text>
</comment>
<dbReference type="Pfam" id="PF00069">
    <property type="entry name" value="Pkinase"/>
    <property type="match status" value="1"/>
</dbReference>
<dbReference type="InterPro" id="IPR051131">
    <property type="entry name" value="NEK_Ser/Thr_kinase_NIMA"/>
</dbReference>
<dbReference type="PROSITE" id="PS50011">
    <property type="entry name" value="PROTEIN_KINASE_DOM"/>
    <property type="match status" value="1"/>
</dbReference>
<evidence type="ECO:0000256" key="9">
    <source>
        <dbReference type="SAM" id="Coils"/>
    </source>
</evidence>
<dbReference type="GO" id="GO:0004674">
    <property type="term" value="F:protein serine/threonine kinase activity"/>
    <property type="evidence" value="ECO:0007669"/>
    <property type="project" value="UniProtKB-KW"/>
</dbReference>
<feature type="domain" description="Protein kinase" evidence="10">
    <location>
        <begin position="7"/>
        <end position="246"/>
    </location>
</feature>
<dbReference type="PANTHER" id="PTHR44899:SF3">
    <property type="entry name" value="SERINE_THREONINE-PROTEIN KINASE NEK1"/>
    <property type="match status" value="1"/>
</dbReference>
<evidence type="ECO:0000313" key="12">
    <source>
        <dbReference type="Proteomes" id="UP000324800"/>
    </source>
</evidence>
<dbReference type="AlphaFoldDB" id="A0A5J4VXM6"/>
<evidence type="ECO:0000256" key="5">
    <source>
        <dbReference type="ARBA" id="ARBA00022777"/>
    </source>
</evidence>
<dbReference type="InterPro" id="IPR011009">
    <property type="entry name" value="Kinase-like_dom_sf"/>
</dbReference>
<sequence length="490" mass="55714">MSRVEDFKKLRKFPGGATGKTFLAEKLATKDICVLKSVDYLEEEDKKRADEAVAQMRRLDSRFTVHLIDTFVQNDELFMVLEYCPGRDLRNTIVELQKLPEKERIIVSCVGDCWIDDSDLKPANIFVMSDGSVRLDFGVSRNITGDEYGSVAGTKAYQGPEIYQLKKMDFGSDIFAVGLIVFQMLTGRHPYEGGSESATIERIKKGPAEKVPDWVSREMKELVEQMLDRIPSKRPSTRKIMDQETIRVYLKVYEDKERIIKEREKAKQEIIRLKDELAKANAKAAKIPIQDIPSSIRQISPIALINPPNIAHQVGNKIICTNSKTDESGVAFNPIISIGIVRFEGKFQDIGNEIFIGIIDADTFFNDDKWPNLNDHDFWKYTLSYQNDGDLAHKISNISSILPSFGDGQKVALEVNLSSSPRTLNFFVDDKQLPVQIINIPTAVRFWIDLDNKGSSFTITRFEILQSSSVKKIQGQKTLEWGKEWKQDEE</sequence>
<evidence type="ECO:0000256" key="2">
    <source>
        <dbReference type="ARBA" id="ARBA00022527"/>
    </source>
</evidence>
<keyword evidence="3" id="KW-0808">Transferase</keyword>
<dbReference type="EMBL" id="SNRW01004498">
    <property type="protein sequence ID" value="KAA6387140.1"/>
    <property type="molecule type" value="Genomic_DNA"/>
</dbReference>
<gene>
    <name evidence="11" type="ORF">EZS28_017332</name>
</gene>
<dbReference type="SMART" id="SM00220">
    <property type="entry name" value="S_TKc"/>
    <property type="match status" value="1"/>
</dbReference>
<dbReference type="Proteomes" id="UP000324800">
    <property type="component" value="Unassembled WGS sequence"/>
</dbReference>
<dbReference type="EC" id="2.7.11.1" evidence="1"/>
<keyword evidence="2" id="KW-0723">Serine/threonine-protein kinase</keyword>
<evidence type="ECO:0000256" key="8">
    <source>
        <dbReference type="ARBA" id="ARBA00048679"/>
    </source>
</evidence>
<comment type="catalytic activity">
    <reaction evidence="8">
        <text>L-seryl-[protein] + ATP = O-phospho-L-seryl-[protein] + ADP + H(+)</text>
        <dbReference type="Rhea" id="RHEA:17989"/>
        <dbReference type="Rhea" id="RHEA-COMP:9863"/>
        <dbReference type="Rhea" id="RHEA-COMP:11604"/>
        <dbReference type="ChEBI" id="CHEBI:15378"/>
        <dbReference type="ChEBI" id="CHEBI:29999"/>
        <dbReference type="ChEBI" id="CHEBI:30616"/>
        <dbReference type="ChEBI" id="CHEBI:83421"/>
        <dbReference type="ChEBI" id="CHEBI:456216"/>
        <dbReference type="EC" id="2.7.11.1"/>
    </reaction>
</comment>
<keyword evidence="9" id="KW-0175">Coiled coil</keyword>
<dbReference type="PANTHER" id="PTHR44899">
    <property type="entry name" value="CAMK FAMILY PROTEIN KINASE"/>
    <property type="match status" value="1"/>
</dbReference>
<feature type="coiled-coil region" evidence="9">
    <location>
        <begin position="256"/>
        <end position="283"/>
    </location>
</feature>
<keyword evidence="5 11" id="KW-0418">Kinase</keyword>
<dbReference type="InterPro" id="IPR000719">
    <property type="entry name" value="Prot_kinase_dom"/>
</dbReference>
<name>A0A5J4VXM6_9EUKA</name>
<dbReference type="OrthoDB" id="248923at2759"/>